<dbReference type="GeneID" id="94837737"/>
<proteinExistence type="predicted"/>
<dbReference type="AlphaFoldDB" id="A0A1J4K9U6"/>
<keyword evidence="4" id="KW-1185">Reference proteome</keyword>
<sequence>MKKLWEKTKKSVTVGVAKMDEKFSHKSIDDDPEFVLHEGKLSEVDKAFSTVNQSINELNSIIKRNGIVLATLGDALLSSIPEENSKRNFAVASQLLGKNVKTLTENAFNYYIPTHVLQPLTKAIDQVRNLKRIKEKCKKNRILLTQEEKKLKEARAKDHEISKHEENVQKRQDKYTKYHGEFIAGVAEIYENRSTICVEVYTAAIYYLGDIFRLIQKEIGLTHPECSVDELYDKYPSCKETPPSTTTTTTTTTTTETKKKT</sequence>
<comment type="caution">
    <text evidence="3">The sequence shown here is derived from an EMBL/GenBank/DDBJ whole genome shotgun (WGS) entry which is preliminary data.</text>
</comment>
<gene>
    <name evidence="3" type="ORF">TRFO_23225</name>
</gene>
<dbReference type="OrthoDB" id="10578311at2759"/>
<protein>
    <recommendedName>
        <fullName evidence="5">BAR domain-containing protein</fullName>
    </recommendedName>
</protein>
<dbReference type="RefSeq" id="XP_068361377.1">
    <property type="nucleotide sequence ID" value="XM_068503033.1"/>
</dbReference>
<feature type="compositionally biased region" description="Low complexity" evidence="2">
    <location>
        <begin position="239"/>
        <end position="255"/>
    </location>
</feature>
<reference evidence="3" key="1">
    <citation type="submission" date="2016-10" db="EMBL/GenBank/DDBJ databases">
        <authorList>
            <person name="Benchimol M."/>
            <person name="Almeida L.G."/>
            <person name="Vasconcelos A.T."/>
            <person name="Perreira-Neves A."/>
            <person name="Rosa I.A."/>
            <person name="Tasca T."/>
            <person name="Bogo M.R."/>
            <person name="de Souza W."/>
        </authorList>
    </citation>
    <scope>NUCLEOTIDE SEQUENCE [LARGE SCALE GENOMIC DNA]</scope>
    <source>
        <strain evidence="3">K</strain>
    </source>
</reference>
<feature type="coiled-coil region" evidence="1">
    <location>
        <begin position="120"/>
        <end position="157"/>
    </location>
</feature>
<dbReference type="Gene3D" id="1.20.1270.60">
    <property type="entry name" value="Arfaptin homology (AH) domain/BAR domain"/>
    <property type="match status" value="1"/>
</dbReference>
<evidence type="ECO:0000256" key="2">
    <source>
        <dbReference type="SAM" id="MobiDB-lite"/>
    </source>
</evidence>
<evidence type="ECO:0008006" key="5">
    <source>
        <dbReference type="Google" id="ProtNLM"/>
    </source>
</evidence>
<dbReference type="Proteomes" id="UP000179807">
    <property type="component" value="Unassembled WGS sequence"/>
</dbReference>
<dbReference type="VEuPathDB" id="TrichDB:TRFO_23225"/>
<dbReference type="InterPro" id="IPR027267">
    <property type="entry name" value="AH/BAR_dom_sf"/>
</dbReference>
<feature type="region of interest" description="Disordered" evidence="2">
    <location>
        <begin position="237"/>
        <end position="261"/>
    </location>
</feature>
<organism evidence="3 4">
    <name type="scientific">Tritrichomonas foetus</name>
    <dbReference type="NCBI Taxonomy" id="1144522"/>
    <lineage>
        <taxon>Eukaryota</taxon>
        <taxon>Metamonada</taxon>
        <taxon>Parabasalia</taxon>
        <taxon>Tritrichomonadida</taxon>
        <taxon>Tritrichomonadidae</taxon>
        <taxon>Tritrichomonas</taxon>
    </lineage>
</organism>
<dbReference type="SUPFAM" id="SSF103657">
    <property type="entry name" value="BAR/IMD domain-like"/>
    <property type="match status" value="1"/>
</dbReference>
<evidence type="ECO:0000256" key="1">
    <source>
        <dbReference type="SAM" id="Coils"/>
    </source>
</evidence>
<evidence type="ECO:0000313" key="3">
    <source>
        <dbReference type="EMBL" id="OHT08241.1"/>
    </source>
</evidence>
<name>A0A1J4K9U6_9EUKA</name>
<keyword evidence="1" id="KW-0175">Coiled coil</keyword>
<dbReference type="EMBL" id="MLAK01000672">
    <property type="protein sequence ID" value="OHT08241.1"/>
    <property type="molecule type" value="Genomic_DNA"/>
</dbReference>
<evidence type="ECO:0000313" key="4">
    <source>
        <dbReference type="Proteomes" id="UP000179807"/>
    </source>
</evidence>
<accession>A0A1J4K9U6</accession>